<dbReference type="Pfam" id="PF09587">
    <property type="entry name" value="PGA_cap"/>
    <property type="match status" value="1"/>
</dbReference>
<dbReference type="SMART" id="SM00854">
    <property type="entry name" value="PGA_cap"/>
    <property type="match status" value="1"/>
</dbReference>
<feature type="domain" description="Capsule synthesis protein CapA" evidence="2">
    <location>
        <begin position="60"/>
        <end position="306"/>
    </location>
</feature>
<dbReference type="RefSeq" id="WP_272436985.1">
    <property type="nucleotide sequence ID" value="NZ_JAMQKB010000011.1"/>
</dbReference>
<dbReference type="PANTHER" id="PTHR33393:SF12">
    <property type="entry name" value="CAPSULE BIOSYNTHESIS PROTEIN CAPA"/>
    <property type="match status" value="1"/>
</dbReference>
<organism evidence="3 4">
    <name type="scientific">Terrihalobacillus insolitus</name>
    <dbReference type="NCBI Taxonomy" id="2950438"/>
    <lineage>
        <taxon>Bacteria</taxon>
        <taxon>Bacillati</taxon>
        <taxon>Bacillota</taxon>
        <taxon>Bacilli</taxon>
        <taxon>Bacillales</taxon>
        <taxon>Bacillaceae</taxon>
        <taxon>Terrihalobacillus</taxon>
    </lineage>
</organism>
<dbReference type="PROSITE" id="PS51257">
    <property type="entry name" value="PROKAR_LIPOPROTEIN"/>
    <property type="match status" value="1"/>
</dbReference>
<dbReference type="SUPFAM" id="SSF56300">
    <property type="entry name" value="Metallo-dependent phosphatases"/>
    <property type="match status" value="1"/>
</dbReference>
<dbReference type="CDD" id="cd07381">
    <property type="entry name" value="MPP_CapA"/>
    <property type="match status" value="1"/>
</dbReference>
<dbReference type="Gene3D" id="3.60.21.10">
    <property type="match status" value="1"/>
</dbReference>
<dbReference type="InterPro" id="IPR052169">
    <property type="entry name" value="CW_Biosynth-Accessory"/>
</dbReference>
<accession>A0A9X4AMD8</accession>
<protein>
    <submittedName>
        <fullName evidence="3">CapA family protein</fullName>
    </submittedName>
</protein>
<reference evidence="3" key="1">
    <citation type="submission" date="2022-06" db="EMBL/GenBank/DDBJ databases">
        <title>Aquibacillus sp. a new bacterium isolated from soil saline samples.</title>
        <authorList>
            <person name="Galisteo C."/>
            <person name="De La Haba R."/>
            <person name="Sanchez-Porro C."/>
            <person name="Ventosa A."/>
        </authorList>
    </citation>
    <scope>NUCLEOTIDE SEQUENCE</scope>
    <source>
        <strain evidence="3">3ASR75-11</strain>
    </source>
</reference>
<dbReference type="Proteomes" id="UP001145050">
    <property type="component" value="Unassembled WGS sequence"/>
</dbReference>
<keyword evidence="4" id="KW-1185">Reference proteome</keyword>
<dbReference type="AlphaFoldDB" id="A0A9X4AMD8"/>
<dbReference type="EMBL" id="JAMQKB010000011">
    <property type="protein sequence ID" value="MDC3425186.1"/>
    <property type="molecule type" value="Genomic_DNA"/>
</dbReference>
<evidence type="ECO:0000259" key="2">
    <source>
        <dbReference type="SMART" id="SM00854"/>
    </source>
</evidence>
<gene>
    <name evidence="3" type="ORF">NC797_11795</name>
</gene>
<proteinExistence type="inferred from homology"/>
<evidence type="ECO:0000313" key="3">
    <source>
        <dbReference type="EMBL" id="MDC3425186.1"/>
    </source>
</evidence>
<comment type="caution">
    <text evidence="3">The sequence shown here is derived from an EMBL/GenBank/DDBJ whole genome shotgun (WGS) entry which is preliminary data.</text>
</comment>
<dbReference type="InterPro" id="IPR029052">
    <property type="entry name" value="Metallo-depent_PP-like"/>
</dbReference>
<evidence type="ECO:0000313" key="4">
    <source>
        <dbReference type="Proteomes" id="UP001145050"/>
    </source>
</evidence>
<dbReference type="InterPro" id="IPR019079">
    <property type="entry name" value="Capsule_synth_CapA"/>
</dbReference>
<name>A0A9X4AMD8_9BACI</name>
<sequence>MKQLCLIVVTFLGLLLFFGCSQEKNKVNQIEEKTANEEVEGTPKGETAPEVPKPITKSVRLTAIGDILIHDSVYEDAKSNDGFDFFPMLERVQPYLEDSTITVANQETMIGGKAIGLSGYPRFNSPFQVGDALKEAGVDVVSIANNHTMDRGEQAIQNAIQYWESIDMMYTGAYKDKVDSSRIRVFETAEGIDVAFLSFTYGTNGIVVPDGKSYLVNLIDQGKIVQDIKEAKQLSDVIVLSLHFGQEYERLPNQEQKDLVQLAADNGVQVVIGHHPHVLQPVEWVEGKNGNRTFVAYSLGNFLSGQDEFFNRIGGAITITIEKTIVGDEQSIQIKDPRFLPTFVQYNNESDFEVTPMFELTNEELPNASKHYEDIRKHMSQWLPELSFIESD</sequence>
<comment type="similarity">
    <text evidence="1">Belongs to the CapA family.</text>
</comment>
<dbReference type="PANTHER" id="PTHR33393">
    <property type="entry name" value="POLYGLUTAMINE SYNTHESIS ACCESSORY PROTEIN RV0574C-RELATED"/>
    <property type="match status" value="1"/>
</dbReference>
<evidence type="ECO:0000256" key="1">
    <source>
        <dbReference type="ARBA" id="ARBA00005662"/>
    </source>
</evidence>